<evidence type="ECO:0000313" key="2">
    <source>
        <dbReference type="Proteomes" id="UP000013827"/>
    </source>
</evidence>
<keyword evidence="2" id="KW-1185">Reference proteome</keyword>
<dbReference type="eggNOG" id="KOG2902">
    <property type="taxonomic scope" value="Eukaryota"/>
</dbReference>
<reference evidence="2" key="1">
    <citation type="journal article" date="2013" name="Nature">
        <title>Pan genome of the phytoplankton Emiliania underpins its global distribution.</title>
        <authorList>
            <person name="Read B.A."/>
            <person name="Kegel J."/>
            <person name="Klute M.J."/>
            <person name="Kuo A."/>
            <person name="Lefebvre S.C."/>
            <person name="Maumus F."/>
            <person name="Mayer C."/>
            <person name="Miller J."/>
            <person name="Monier A."/>
            <person name="Salamov A."/>
            <person name="Young J."/>
            <person name="Aguilar M."/>
            <person name="Claverie J.M."/>
            <person name="Frickenhaus S."/>
            <person name="Gonzalez K."/>
            <person name="Herman E.K."/>
            <person name="Lin Y.C."/>
            <person name="Napier J."/>
            <person name="Ogata H."/>
            <person name="Sarno A.F."/>
            <person name="Shmutz J."/>
            <person name="Schroeder D."/>
            <person name="de Vargas C."/>
            <person name="Verret F."/>
            <person name="von Dassow P."/>
            <person name="Valentin K."/>
            <person name="Van de Peer Y."/>
            <person name="Wheeler G."/>
            <person name="Dacks J.B."/>
            <person name="Delwiche C.F."/>
            <person name="Dyhrman S.T."/>
            <person name="Glockner G."/>
            <person name="John U."/>
            <person name="Richards T."/>
            <person name="Worden A.Z."/>
            <person name="Zhang X."/>
            <person name="Grigoriev I.V."/>
            <person name="Allen A.E."/>
            <person name="Bidle K."/>
            <person name="Borodovsky M."/>
            <person name="Bowler C."/>
            <person name="Brownlee C."/>
            <person name="Cock J.M."/>
            <person name="Elias M."/>
            <person name="Gladyshev V.N."/>
            <person name="Groth M."/>
            <person name="Guda C."/>
            <person name="Hadaegh A."/>
            <person name="Iglesias-Rodriguez M.D."/>
            <person name="Jenkins J."/>
            <person name="Jones B.M."/>
            <person name="Lawson T."/>
            <person name="Leese F."/>
            <person name="Lindquist E."/>
            <person name="Lobanov A."/>
            <person name="Lomsadze A."/>
            <person name="Malik S.B."/>
            <person name="Marsh M.E."/>
            <person name="Mackinder L."/>
            <person name="Mock T."/>
            <person name="Mueller-Roeber B."/>
            <person name="Pagarete A."/>
            <person name="Parker M."/>
            <person name="Probert I."/>
            <person name="Quesneville H."/>
            <person name="Raines C."/>
            <person name="Rensing S.A."/>
            <person name="Riano-Pachon D.M."/>
            <person name="Richier S."/>
            <person name="Rokitta S."/>
            <person name="Shiraiwa Y."/>
            <person name="Soanes D.M."/>
            <person name="van der Giezen M."/>
            <person name="Wahlund T.M."/>
            <person name="Williams B."/>
            <person name="Wilson W."/>
            <person name="Wolfe G."/>
            <person name="Wurch L.L."/>
        </authorList>
    </citation>
    <scope>NUCLEOTIDE SEQUENCE</scope>
</reference>
<dbReference type="STRING" id="2903.R1EUL5"/>
<dbReference type="PANTHER" id="PTHR43137">
    <property type="entry name" value="DIHYDROOROTASE"/>
    <property type="match status" value="1"/>
</dbReference>
<evidence type="ECO:0008006" key="3">
    <source>
        <dbReference type="Google" id="ProtNLM"/>
    </source>
</evidence>
<dbReference type="GO" id="GO:0004151">
    <property type="term" value="F:dihydroorotase activity"/>
    <property type="evidence" value="ECO:0007669"/>
    <property type="project" value="InterPro"/>
</dbReference>
<dbReference type="Gene3D" id="3.20.20.140">
    <property type="entry name" value="Metal-dependent hydrolases"/>
    <property type="match status" value="2"/>
</dbReference>
<dbReference type="SUPFAM" id="SSF51556">
    <property type="entry name" value="Metallo-dependent hydrolases"/>
    <property type="match status" value="1"/>
</dbReference>
<dbReference type="GO" id="GO:0006207">
    <property type="term" value="P:'de novo' pyrimidine nucleobase biosynthetic process"/>
    <property type="evidence" value="ECO:0007669"/>
    <property type="project" value="TreeGrafter"/>
</dbReference>
<dbReference type="PaxDb" id="2903-EOD26671"/>
<name>A0A0D3JT36_EMIH1</name>
<dbReference type="GO" id="GO:0005829">
    <property type="term" value="C:cytosol"/>
    <property type="evidence" value="ECO:0007669"/>
    <property type="project" value="TreeGrafter"/>
</dbReference>
<evidence type="ECO:0000313" key="1">
    <source>
        <dbReference type="EnsemblProtists" id="EOD26671"/>
    </source>
</evidence>
<reference evidence="1" key="2">
    <citation type="submission" date="2024-10" db="UniProtKB">
        <authorList>
            <consortium name="EnsemblProtists"/>
        </authorList>
    </citation>
    <scope>IDENTIFICATION</scope>
</reference>
<dbReference type="InterPro" id="IPR004721">
    <property type="entry name" value="DHOdimr"/>
</dbReference>
<dbReference type="RefSeq" id="XP_005779100.1">
    <property type="nucleotide sequence ID" value="XM_005779043.1"/>
</dbReference>
<dbReference type="HOGENOM" id="CLU_1718067_0_0_1"/>
<dbReference type="EnsemblProtists" id="EOD26671">
    <property type="protein sequence ID" value="EOD26671"/>
    <property type="gene ID" value="EMIHUDRAFT_123471"/>
</dbReference>
<dbReference type="GeneID" id="17272218"/>
<dbReference type="KEGG" id="ehx:EMIHUDRAFT_123471"/>
<dbReference type="InterPro" id="IPR032466">
    <property type="entry name" value="Metal_Hydrolase"/>
</dbReference>
<organism evidence="1 2">
    <name type="scientific">Emiliania huxleyi (strain CCMP1516)</name>
    <dbReference type="NCBI Taxonomy" id="280463"/>
    <lineage>
        <taxon>Eukaryota</taxon>
        <taxon>Haptista</taxon>
        <taxon>Haptophyta</taxon>
        <taxon>Prymnesiophyceae</taxon>
        <taxon>Isochrysidales</taxon>
        <taxon>Noelaerhabdaceae</taxon>
        <taxon>Emiliania</taxon>
    </lineage>
</organism>
<dbReference type="PANTHER" id="PTHR43137:SF1">
    <property type="entry name" value="DIHYDROOROTASE"/>
    <property type="match status" value="1"/>
</dbReference>
<dbReference type="GO" id="GO:0006221">
    <property type="term" value="P:pyrimidine nucleotide biosynthetic process"/>
    <property type="evidence" value="ECO:0007669"/>
    <property type="project" value="TreeGrafter"/>
</dbReference>
<dbReference type="AlphaFoldDB" id="A0A0D3JT36"/>
<dbReference type="OMA" id="RETWKMA"/>
<sequence>GTITPQHLLANRNALLAGGIRPHLYCLPILKTEEAGRTDSAPHAIGRKETGCGCAGIFNANAALELRRGGSRAVCGGVYADQLPPRAFEEAGALEHLEAFCSLHGPAFYGVPANDEVVTLRRETWKMAHSLPLGNEEVVPFRAAQLINWRMDG</sequence>
<proteinExistence type="predicted"/>
<dbReference type="Proteomes" id="UP000013827">
    <property type="component" value="Unassembled WGS sequence"/>
</dbReference>
<accession>A0A0D3JT36</accession>
<protein>
    <recommendedName>
        <fullName evidence="3">Dihydroorotase</fullName>
    </recommendedName>
</protein>
<dbReference type="UniPathway" id="UPA00070">
    <property type="reaction ID" value="UER00117"/>
</dbReference>